<proteinExistence type="predicted"/>
<evidence type="ECO:0000313" key="2">
    <source>
        <dbReference type="EMBL" id="VFK70823.1"/>
    </source>
</evidence>
<protein>
    <submittedName>
        <fullName evidence="2">Uncharacterized protein</fullName>
    </submittedName>
</protein>
<dbReference type="EMBL" id="CAADFZ010000034">
    <property type="protein sequence ID" value="VFK63471.1"/>
    <property type="molecule type" value="Genomic_DNA"/>
</dbReference>
<name>A0A451AXS1_9GAMM</name>
<accession>A0A451AXS1</accession>
<gene>
    <name evidence="1" type="ORF">BECKUNK1418G_GA0071005_10341</name>
    <name evidence="2" type="ORF">BECKUNK1418H_GA0071006_10402</name>
</gene>
<dbReference type="EMBL" id="CAADGD010000040">
    <property type="protein sequence ID" value="VFK70823.1"/>
    <property type="molecule type" value="Genomic_DNA"/>
</dbReference>
<sequence length="123" mass="13733">MIGGEGIFTARLFNSRLSLQMDLYEWIGFLESLMTGSLTFDLISKSKYKDTRSMPSRSETKPHYSVAATVLLASPVPALLKASTRNSNRFPRSCFVIEVSRSVVAPISSHFMALPQIEWVMLA</sequence>
<dbReference type="AlphaFoldDB" id="A0A451AXS1"/>
<evidence type="ECO:0000313" key="1">
    <source>
        <dbReference type="EMBL" id="VFK63471.1"/>
    </source>
</evidence>
<organism evidence="2">
    <name type="scientific">Candidatus Kentrum sp. UNK</name>
    <dbReference type="NCBI Taxonomy" id="2126344"/>
    <lineage>
        <taxon>Bacteria</taxon>
        <taxon>Pseudomonadati</taxon>
        <taxon>Pseudomonadota</taxon>
        <taxon>Gammaproteobacteria</taxon>
        <taxon>Candidatus Kentrum</taxon>
    </lineage>
</organism>
<reference evidence="2" key="1">
    <citation type="submission" date="2019-02" db="EMBL/GenBank/DDBJ databases">
        <authorList>
            <person name="Gruber-Vodicka R. H."/>
            <person name="Seah K. B. B."/>
        </authorList>
    </citation>
    <scope>NUCLEOTIDE SEQUENCE</scope>
    <source>
        <strain evidence="2">BECK_BY19</strain>
        <strain evidence="1">BECK_BY8</strain>
    </source>
</reference>